<keyword evidence="3 5" id="KW-0694">RNA-binding</keyword>
<dbReference type="GO" id="GO:0005829">
    <property type="term" value="C:cytosol"/>
    <property type="evidence" value="ECO:0007669"/>
    <property type="project" value="TreeGrafter"/>
</dbReference>
<comment type="similarity">
    <text evidence="5">Belongs to the CsrA/RsmA family.</text>
</comment>
<dbReference type="GO" id="GO:0006109">
    <property type="term" value="P:regulation of carbohydrate metabolic process"/>
    <property type="evidence" value="ECO:0007669"/>
    <property type="project" value="UniProtKB-UniRule"/>
</dbReference>
<keyword evidence="1 5" id="KW-0963">Cytoplasm</keyword>
<keyword evidence="4 5" id="KW-0010">Activator</keyword>
<sequence length="72" mass="8060">MLTLTRYIGESIKIGDDISIKVKGISGENVSLAIDAPKSVIVHRYELFNRFRSATMTKNHVPHVSEMFTPAK</sequence>
<dbReference type="SUPFAM" id="SSF117130">
    <property type="entry name" value="CsrA-like"/>
    <property type="match status" value="1"/>
</dbReference>
<keyword evidence="5" id="KW-0678">Repressor</keyword>
<comment type="caution">
    <text evidence="6">The sequence shown here is derived from an EMBL/GenBank/DDBJ whole genome shotgun (WGS) entry which is preliminary data.</text>
</comment>
<dbReference type="GO" id="GO:0045948">
    <property type="term" value="P:positive regulation of translational initiation"/>
    <property type="evidence" value="ECO:0007669"/>
    <property type="project" value="UniProtKB-UniRule"/>
</dbReference>
<dbReference type="GO" id="GO:0006402">
    <property type="term" value="P:mRNA catabolic process"/>
    <property type="evidence" value="ECO:0007669"/>
    <property type="project" value="InterPro"/>
</dbReference>
<dbReference type="HAMAP" id="MF_00167">
    <property type="entry name" value="CsrA"/>
    <property type="match status" value="1"/>
</dbReference>
<accession>A0A6L5HQV7</accession>
<organism evidence="6 7">
    <name type="scientific">Pseudomonas helleri</name>
    <dbReference type="NCBI Taxonomy" id="1608996"/>
    <lineage>
        <taxon>Bacteria</taxon>
        <taxon>Pseudomonadati</taxon>
        <taxon>Pseudomonadota</taxon>
        <taxon>Gammaproteobacteria</taxon>
        <taxon>Pseudomonadales</taxon>
        <taxon>Pseudomonadaceae</taxon>
        <taxon>Pseudomonas</taxon>
    </lineage>
</organism>
<dbReference type="RefSeq" id="WP_153372868.1">
    <property type="nucleotide sequence ID" value="NZ_WIVU01000004.1"/>
</dbReference>
<dbReference type="PANTHER" id="PTHR34984">
    <property type="entry name" value="CARBON STORAGE REGULATOR"/>
    <property type="match status" value="1"/>
</dbReference>
<evidence type="ECO:0000256" key="1">
    <source>
        <dbReference type="ARBA" id="ARBA00022490"/>
    </source>
</evidence>
<evidence type="ECO:0000256" key="2">
    <source>
        <dbReference type="ARBA" id="ARBA00022845"/>
    </source>
</evidence>
<dbReference type="Gene3D" id="2.60.40.4380">
    <property type="entry name" value="Translational regulator CsrA"/>
    <property type="match status" value="1"/>
</dbReference>
<keyword evidence="2 5" id="KW-0810">Translation regulation</keyword>
<dbReference type="GO" id="GO:0048027">
    <property type="term" value="F:mRNA 5'-UTR binding"/>
    <property type="evidence" value="ECO:0007669"/>
    <property type="project" value="UniProtKB-UniRule"/>
</dbReference>
<comment type="subcellular location">
    <subcellularLocation>
        <location evidence="5">Cytoplasm</location>
    </subcellularLocation>
</comment>
<dbReference type="EMBL" id="WIVU01000004">
    <property type="protein sequence ID" value="MQU04865.1"/>
    <property type="molecule type" value="Genomic_DNA"/>
</dbReference>
<dbReference type="PANTHER" id="PTHR34984:SF1">
    <property type="entry name" value="CARBON STORAGE REGULATOR"/>
    <property type="match status" value="1"/>
</dbReference>
<evidence type="ECO:0000313" key="6">
    <source>
        <dbReference type="EMBL" id="MQU04865.1"/>
    </source>
</evidence>
<protein>
    <recommendedName>
        <fullName evidence="5">Translational regulator CsrA</fullName>
    </recommendedName>
    <alternativeName>
        <fullName evidence="5">Carbon storage regulator</fullName>
    </alternativeName>
</protein>
<comment type="subunit">
    <text evidence="5">Homodimer; the beta-strands of each monomer intercalate to form a hydrophobic core, while the alpha-helices form wings that extend away from the core.</text>
</comment>
<gene>
    <name evidence="5" type="primary">csrA</name>
    <name evidence="6" type="ORF">GHO27_04095</name>
</gene>
<reference evidence="6 7" key="1">
    <citation type="submission" date="2019-10" db="EMBL/GenBank/DDBJ databases">
        <title>Evaluation of single-gene subtyping targets for Pseudomonas.</title>
        <authorList>
            <person name="Reichler S.J."/>
            <person name="Orsi R.H."/>
            <person name="Wiedmann M."/>
            <person name="Martin N.H."/>
            <person name="Murphy S.I."/>
        </authorList>
    </citation>
    <scope>NUCLEOTIDE SEQUENCE [LARGE SCALE GENOMIC DNA]</scope>
    <source>
        <strain evidence="6 7">FSL R10-1637</strain>
    </source>
</reference>
<proteinExistence type="inferred from homology"/>
<dbReference type="InterPro" id="IPR003751">
    <property type="entry name" value="CsrA"/>
</dbReference>
<evidence type="ECO:0000256" key="4">
    <source>
        <dbReference type="ARBA" id="ARBA00023159"/>
    </source>
</evidence>
<comment type="function">
    <text evidence="5">A key translational regulator that binds mRNA to regulate translation initiation and/or mRNA stability. Mediates global changes in gene expression, shifting from rapid growth to stress survival by linking envelope stress, the stringent response and the catabolite repression systems. Usually binds in the 5'-UTR; binding at or near the Shine-Dalgarno sequence prevents ribosome-binding, repressing translation, binding elsewhere in the 5'-UTR can activate translation and/or stabilize the mRNA. Its function is antagonized by small RNA(s).</text>
</comment>
<evidence type="ECO:0000256" key="5">
    <source>
        <dbReference type="HAMAP-Rule" id="MF_00167"/>
    </source>
</evidence>
<dbReference type="GO" id="GO:0045947">
    <property type="term" value="P:negative regulation of translational initiation"/>
    <property type="evidence" value="ECO:0007669"/>
    <property type="project" value="UniProtKB-UniRule"/>
</dbReference>
<dbReference type="Pfam" id="PF02599">
    <property type="entry name" value="CsrA"/>
    <property type="match status" value="1"/>
</dbReference>
<dbReference type="Proteomes" id="UP000478064">
    <property type="component" value="Unassembled WGS sequence"/>
</dbReference>
<name>A0A6L5HQV7_9PSED</name>
<dbReference type="InterPro" id="IPR036107">
    <property type="entry name" value="CsrA_sf"/>
</dbReference>
<evidence type="ECO:0000313" key="7">
    <source>
        <dbReference type="Proteomes" id="UP000478064"/>
    </source>
</evidence>
<dbReference type="AlphaFoldDB" id="A0A6L5HQV7"/>
<evidence type="ECO:0000256" key="3">
    <source>
        <dbReference type="ARBA" id="ARBA00022884"/>
    </source>
</evidence>